<name>A0A072NRR2_SCHAZ</name>
<accession>A0A072NRR2</accession>
<evidence type="ECO:0000313" key="2">
    <source>
        <dbReference type="Proteomes" id="UP000027936"/>
    </source>
</evidence>
<dbReference type="PATRIC" id="fig|1348973.3.peg.4781"/>
<dbReference type="OrthoDB" id="2969753at2"/>
<dbReference type="RefSeq" id="WP_035199045.1">
    <property type="nucleotide sequence ID" value="NZ_JJRY01000043.1"/>
</dbReference>
<dbReference type="InterPro" id="IPR020277">
    <property type="entry name" value="DUF2624"/>
</dbReference>
<evidence type="ECO:0008006" key="3">
    <source>
        <dbReference type="Google" id="ProtNLM"/>
    </source>
</evidence>
<organism evidence="1 2">
    <name type="scientific">Schinkia azotoformans MEV2011</name>
    <dbReference type="NCBI Taxonomy" id="1348973"/>
    <lineage>
        <taxon>Bacteria</taxon>
        <taxon>Bacillati</taxon>
        <taxon>Bacillota</taxon>
        <taxon>Bacilli</taxon>
        <taxon>Bacillales</taxon>
        <taxon>Bacillaceae</taxon>
        <taxon>Calidifontibacillus/Schinkia group</taxon>
        <taxon>Schinkia</taxon>
    </lineage>
</organism>
<proteinExistence type="predicted"/>
<protein>
    <recommendedName>
        <fullName evidence="3">DUF2624 domain-containing protein</fullName>
    </recommendedName>
</protein>
<dbReference type="Proteomes" id="UP000027936">
    <property type="component" value="Unassembled WGS sequence"/>
</dbReference>
<dbReference type="AlphaFoldDB" id="A0A072NRR2"/>
<sequence length="86" mass="9955">MNPFVQQFINQKLKTITVDELLKHAKNYNINLSQAEAAKIITILKAEKNISIDNDEQHRNIIKKIGKEVNVNLAKKANELLRKFKK</sequence>
<dbReference type="EMBL" id="JJRY01000043">
    <property type="protein sequence ID" value="KEF35905.1"/>
    <property type="molecule type" value="Genomic_DNA"/>
</dbReference>
<dbReference type="Pfam" id="PF11116">
    <property type="entry name" value="DUF2624"/>
    <property type="match status" value="1"/>
</dbReference>
<reference evidence="1 2" key="1">
    <citation type="submission" date="2014-04" db="EMBL/GenBank/DDBJ databases">
        <title>Draft genome sequence of Bacillus azotoformans MEV2011, a (co-) denitrifying strain unable to grow in the presence of oxygen.</title>
        <authorList>
            <person name="Nielsen M."/>
            <person name="Schreiber L."/>
            <person name="Finster K."/>
            <person name="Schramm A."/>
        </authorList>
    </citation>
    <scope>NUCLEOTIDE SEQUENCE [LARGE SCALE GENOMIC DNA]</scope>
    <source>
        <strain evidence="1 2">MEV2011</strain>
    </source>
</reference>
<evidence type="ECO:0000313" key="1">
    <source>
        <dbReference type="EMBL" id="KEF35905.1"/>
    </source>
</evidence>
<gene>
    <name evidence="1" type="ORF">M670_04915</name>
</gene>
<comment type="caution">
    <text evidence="1">The sequence shown here is derived from an EMBL/GenBank/DDBJ whole genome shotgun (WGS) entry which is preliminary data.</text>
</comment>